<keyword evidence="16" id="KW-1185">Reference proteome</keyword>
<dbReference type="AlphaFoldDB" id="A0A482XAR1"/>
<feature type="domain" description="C2H2-type" evidence="13">
    <location>
        <begin position="421"/>
        <end position="443"/>
    </location>
</feature>
<dbReference type="PANTHER" id="PTHR24384">
    <property type="entry name" value="FINGER PUTATIVE TRANSCRIPTION FACTOR FAMILY-RELATED"/>
    <property type="match status" value="1"/>
</dbReference>
<feature type="domain" description="C2H2-type" evidence="13">
    <location>
        <begin position="324"/>
        <end position="351"/>
    </location>
</feature>
<dbReference type="PROSITE" id="PS51306">
    <property type="entry name" value="ASD1"/>
    <property type="match status" value="1"/>
</dbReference>
<feature type="region of interest" description="Disordered" evidence="12">
    <location>
        <begin position="627"/>
        <end position="725"/>
    </location>
</feature>
<proteinExistence type="predicted"/>
<feature type="compositionally biased region" description="Basic residues" evidence="12">
    <location>
        <begin position="657"/>
        <end position="666"/>
    </location>
</feature>
<evidence type="ECO:0000313" key="15">
    <source>
        <dbReference type="EMBL" id="RZF42600.1"/>
    </source>
</evidence>
<evidence type="ECO:0000313" key="16">
    <source>
        <dbReference type="Proteomes" id="UP000291343"/>
    </source>
</evidence>
<dbReference type="InterPro" id="IPR013087">
    <property type="entry name" value="Znf_C2H2_type"/>
</dbReference>
<feature type="domain" description="C2H2-type" evidence="13">
    <location>
        <begin position="93"/>
        <end position="115"/>
    </location>
</feature>
<dbReference type="FunFam" id="3.30.160.60:FF:000100">
    <property type="entry name" value="Zinc finger 45-like"/>
    <property type="match status" value="1"/>
</dbReference>
<evidence type="ECO:0000259" key="14">
    <source>
        <dbReference type="PROSITE" id="PS51306"/>
    </source>
</evidence>
<dbReference type="Pfam" id="PF13912">
    <property type="entry name" value="zf-C2H2_6"/>
    <property type="match status" value="2"/>
</dbReference>
<evidence type="ECO:0000256" key="7">
    <source>
        <dbReference type="ARBA" id="ARBA00023125"/>
    </source>
</evidence>
<feature type="domain" description="C2H2-type" evidence="13">
    <location>
        <begin position="257"/>
        <end position="284"/>
    </location>
</feature>
<evidence type="ECO:0000259" key="13">
    <source>
        <dbReference type="PROSITE" id="PS50157"/>
    </source>
</evidence>
<dbReference type="FunFam" id="3.30.160.60:FF:000325">
    <property type="entry name" value="ZFP90 zinc finger protein"/>
    <property type="match status" value="1"/>
</dbReference>
<feature type="region of interest" description="Disordered" evidence="12">
    <location>
        <begin position="230"/>
        <end position="251"/>
    </location>
</feature>
<feature type="compositionally biased region" description="Basic and acidic residues" evidence="12">
    <location>
        <begin position="676"/>
        <end position="696"/>
    </location>
</feature>
<dbReference type="Proteomes" id="UP000291343">
    <property type="component" value="Unassembled WGS sequence"/>
</dbReference>
<dbReference type="FunFam" id="3.30.160.60:FF:000765">
    <property type="entry name" value="Zinc finger 45-like"/>
    <property type="match status" value="1"/>
</dbReference>
<keyword evidence="2" id="KW-0479">Metal-binding</keyword>
<accession>A0A482XAR1</accession>
<reference evidence="15 16" key="1">
    <citation type="journal article" date="2017" name="Gigascience">
        <title>Genome sequence of the small brown planthopper, Laodelphax striatellus.</title>
        <authorList>
            <person name="Zhu J."/>
            <person name="Jiang F."/>
            <person name="Wang X."/>
            <person name="Yang P."/>
            <person name="Bao Y."/>
            <person name="Zhao W."/>
            <person name="Wang W."/>
            <person name="Lu H."/>
            <person name="Wang Q."/>
            <person name="Cui N."/>
            <person name="Li J."/>
            <person name="Chen X."/>
            <person name="Luo L."/>
            <person name="Yu J."/>
            <person name="Kang L."/>
            <person name="Cui F."/>
        </authorList>
    </citation>
    <scope>NUCLEOTIDE SEQUENCE [LARGE SCALE GENOMIC DNA]</scope>
    <source>
        <strain evidence="15">Lst14</strain>
    </source>
</reference>
<dbReference type="GO" id="GO:0000981">
    <property type="term" value="F:DNA-binding transcription factor activity, RNA polymerase II-specific"/>
    <property type="evidence" value="ECO:0007669"/>
    <property type="project" value="TreeGrafter"/>
</dbReference>
<evidence type="ECO:0008006" key="17">
    <source>
        <dbReference type="Google" id="ProtNLM"/>
    </source>
</evidence>
<gene>
    <name evidence="15" type="ORF">LSTR_LSTR001395</name>
</gene>
<evidence type="ECO:0000256" key="11">
    <source>
        <dbReference type="PROSITE-ProRule" id="PRU00637"/>
    </source>
</evidence>
<protein>
    <recommendedName>
        <fullName evidence="17">Protein krueppel</fullName>
    </recommendedName>
</protein>
<dbReference type="Gene3D" id="3.30.160.60">
    <property type="entry name" value="Classic Zinc Finger"/>
    <property type="match status" value="9"/>
</dbReference>
<dbReference type="STRING" id="195883.A0A482XAR1"/>
<comment type="caution">
    <text evidence="15">The sequence shown here is derived from an EMBL/GenBank/DDBJ whole genome shotgun (WGS) entry which is preliminary data.</text>
</comment>
<evidence type="ECO:0000256" key="1">
    <source>
        <dbReference type="ARBA" id="ARBA00004123"/>
    </source>
</evidence>
<dbReference type="PROSITE" id="PS00028">
    <property type="entry name" value="ZINC_FINGER_C2H2_1"/>
    <property type="match status" value="10"/>
</dbReference>
<dbReference type="GO" id="GO:0000978">
    <property type="term" value="F:RNA polymerase II cis-regulatory region sequence-specific DNA binding"/>
    <property type="evidence" value="ECO:0007669"/>
    <property type="project" value="TreeGrafter"/>
</dbReference>
<dbReference type="InParanoid" id="A0A482XAR1"/>
<keyword evidence="7" id="KW-0238">DNA-binding</keyword>
<evidence type="ECO:0000256" key="12">
    <source>
        <dbReference type="SAM" id="MobiDB-lite"/>
    </source>
</evidence>
<evidence type="ECO:0000256" key="3">
    <source>
        <dbReference type="ARBA" id="ARBA00022737"/>
    </source>
</evidence>
<organism evidence="15 16">
    <name type="scientific">Laodelphax striatellus</name>
    <name type="common">Small brown planthopper</name>
    <name type="synonym">Delphax striatella</name>
    <dbReference type="NCBI Taxonomy" id="195883"/>
    <lineage>
        <taxon>Eukaryota</taxon>
        <taxon>Metazoa</taxon>
        <taxon>Ecdysozoa</taxon>
        <taxon>Arthropoda</taxon>
        <taxon>Hexapoda</taxon>
        <taxon>Insecta</taxon>
        <taxon>Pterygota</taxon>
        <taxon>Neoptera</taxon>
        <taxon>Paraneoptera</taxon>
        <taxon>Hemiptera</taxon>
        <taxon>Auchenorrhyncha</taxon>
        <taxon>Fulgoroidea</taxon>
        <taxon>Delphacidae</taxon>
        <taxon>Criomorphinae</taxon>
        <taxon>Laodelphax</taxon>
    </lineage>
</organism>
<keyword evidence="5" id="KW-0862">Zinc</keyword>
<dbReference type="PROSITE" id="PS50157">
    <property type="entry name" value="ZINC_FINGER_C2H2_2"/>
    <property type="match status" value="11"/>
</dbReference>
<comment type="subcellular location">
    <subcellularLocation>
        <location evidence="1">Nucleus</location>
    </subcellularLocation>
</comment>
<evidence type="ECO:0000256" key="6">
    <source>
        <dbReference type="ARBA" id="ARBA00023015"/>
    </source>
</evidence>
<keyword evidence="3" id="KW-0677">Repeat</keyword>
<feature type="domain" description="C2H2-type" evidence="13">
    <location>
        <begin position="506"/>
        <end position="533"/>
    </location>
</feature>
<sequence>MAHSSFIDCDDNNILNDNFLTTVKVELENGVVNDDENVAVEALGQLGSYEIGGQPSYHIKQEDDYTIVEAVTIEECIVPDVNAFVDEIFERPHVCDICGQRFKLDQVLVEHKKIHIPVEKPYECHSCGISFHKKSSLKNHAKIHTTKSAVPSEELPPEPIPSFETLRALNSCAGDDDVVRNVFPDDVVSFEDWAPMGPNSDAQPVLGTVEECVGSTEECNNTTLQELSVAEPIPEYGESSSTNKENDSHENNKFKPYSCPFCERSFAREKALFNHVRIHNDNYDECLESNKLKKQARNTEESVILKPDEIKTEVEDEDQRAKPHECPICNRSFAREKALANHVRIHNDNYEPGLQCQSCHNDFKDAASLRKHAPLCERALMALQAADAEAGIDVKYFNTDAIIKHEMSNNDPINRGVAGNHECHVCRKRFKTRQKVFRHLWVHRQKLHCCEVCNLQFGTVQRLDEHRLKVHPSNAPFSCDKCGKSFTSKQGLTEHMRLHNGQSGQYFCADCDKRFSSRQGFTIHGRIHSGERPYHCGYCSKAFRDGGTLKKHERIHTGERPHECPLCHKCYNQKVVLREHVRAVHVVRLPTDSDGRCPVCRLDGMRRDELSEHIVRHSDELKWRRAPSIPLLPPPSSVVKAEPVKKSRAVVPEPPRRGGRKRKPSAKRSASVSAPKKQDKKSTPREKQIRKEKEATKPPPPSPPPQEPVVTNGVKEEESTENTPAVTAEFLSDRLFECEMCHMNFSDRNELVAHVLVHI</sequence>
<dbReference type="EMBL" id="QKKF02014716">
    <property type="protein sequence ID" value="RZF42600.1"/>
    <property type="molecule type" value="Genomic_DNA"/>
</dbReference>
<keyword evidence="4 10" id="KW-0863">Zinc-finger</keyword>
<evidence type="ECO:0000256" key="10">
    <source>
        <dbReference type="PROSITE-ProRule" id="PRU00042"/>
    </source>
</evidence>
<dbReference type="SMART" id="SM00355">
    <property type="entry name" value="ZnF_C2H2"/>
    <property type="match status" value="12"/>
</dbReference>
<feature type="domain" description="C2H2-type" evidence="13">
    <location>
        <begin position="448"/>
        <end position="476"/>
    </location>
</feature>
<dbReference type="InterPro" id="IPR050752">
    <property type="entry name" value="C2H2-ZF_domain"/>
</dbReference>
<dbReference type="SUPFAM" id="SSF57667">
    <property type="entry name" value="beta-beta-alpha zinc fingers"/>
    <property type="match status" value="7"/>
</dbReference>
<feature type="domain" description="C2H2-type" evidence="13">
    <location>
        <begin position="122"/>
        <end position="149"/>
    </location>
</feature>
<evidence type="ECO:0000256" key="8">
    <source>
        <dbReference type="ARBA" id="ARBA00023163"/>
    </source>
</evidence>
<feature type="compositionally biased region" description="Pro residues" evidence="12">
    <location>
        <begin position="697"/>
        <end position="707"/>
    </location>
</feature>
<feature type="domain" description="C2H2-type" evidence="13">
    <location>
        <begin position="562"/>
        <end position="590"/>
    </location>
</feature>
<keyword evidence="6" id="KW-0805">Transcription regulation</keyword>
<name>A0A482XAR1_LAOST</name>
<evidence type="ECO:0000256" key="2">
    <source>
        <dbReference type="ARBA" id="ARBA00022723"/>
    </source>
</evidence>
<feature type="domain" description="C2H2-type" evidence="13">
    <location>
        <begin position="736"/>
        <end position="759"/>
    </location>
</feature>
<dbReference type="PANTHER" id="PTHR24384:SF196">
    <property type="entry name" value="ZINC FINGER AND BTB DOMAIN-CONTAINING PROTEIN 11"/>
    <property type="match status" value="1"/>
</dbReference>
<dbReference type="InterPro" id="IPR014800">
    <property type="entry name" value="ASD1_dom"/>
</dbReference>
<dbReference type="Pfam" id="PF00096">
    <property type="entry name" value="zf-C2H2"/>
    <property type="match status" value="7"/>
</dbReference>
<keyword evidence="11" id="KW-0009">Actin-binding</keyword>
<feature type="domain" description="C2H2-type" evidence="13">
    <location>
        <begin position="477"/>
        <end position="504"/>
    </location>
</feature>
<dbReference type="FunFam" id="3.30.160.60:FF:000065">
    <property type="entry name" value="B-cell CLL/lymphoma 6, member B"/>
    <property type="match status" value="2"/>
</dbReference>
<keyword evidence="8" id="KW-0804">Transcription</keyword>
<dbReference type="InterPro" id="IPR036236">
    <property type="entry name" value="Znf_C2H2_sf"/>
</dbReference>
<dbReference type="FunFam" id="3.30.160.60:FF:000446">
    <property type="entry name" value="Zinc finger protein"/>
    <property type="match status" value="1"/>
</dbReference>
<dbReference type="FunFam" id="3.30.160.60:FF:000275">
    <property type="entry name" value="zinc finger protein 90 homolog"/>
    <property type="match status" value="1"/>
</dbReference>
<evidence type="ECO:0000256" key="9">
    <source>
        <dbReference type="ARBA" id="ARBA00023242"/>
    </source>
</evidence>
<feature type="domain" description="C2H2-type" evidence="13">
    <location>
        <begin position="534"/>
        <end position="561"/>
    </location>
</feature>
<evidence type="ECO:0000256" key="4">
    <source>
        <dbReference type="ARBA" id="ARBA00022771"/>
    </source>
</evidence>
<dbReference type="GO" id="GO:0005634">
    <property type="term" value="C:nucleus"/>
    <property type="evidence" value="ECO:0007669"/>
    <property type="project" value="UniProtKB-SubCell"/>
</dbReference>
<keyword evidence="9" id="KW-0539">Nucleus</keyword>
<dbReference type="OrthoDB" id="8117402at2759"/>
<dbReference type="GO" id="GO:0051015">
    <property type="term" value="F:actin filament binding"/>
    <property type="evidence" value="ECO:0007669"/>
    <property type="project" value="InterPro"/>
</dbReference>
<feature type="domain" description="ASD1" evidence="14">
    <location>
        <begin position="592"/>
        <end position="682"/>
    </location>
</feature>
<dbReference type="GO" id="GO:0008270">
    <property type="term" value="F:zinc ion binding"/>
    <property type="evidence" value="ECO:0007669"/>
    <property type="project" value="UniProtKB-KW"/>
</dbReference>
<evidence type="ECO:0000256" key="5">
    <source>
        <dbReference type="ARBA" id="ARBA00022833"/>
    </source>
</evidence>